<dbReference type="RefSeq" id="WP_212818940.1">
    <property type="nucleotide sequence ID" value="NZ_AP023415.1"/>
</dbReference>
<gene>
    <name evidence="1" type="ORF">MM35RIKEN_04750</name>
</gene>
<sequence length="369" mass="43436">MPLGIQQNNDFTQFTMDVWNDKIFYQEKEFPAGFMAASVLNISEEKLPELIQAGGAPTFLFPVVVQGSDEEAAAVFPQLRERILYLTELLWKYPPFCYNDYEKEMRRINILFDESALPQIRTPDSEFQTEFLRFCIGIIRIPIAMYHFYAAGRFFELDYLRRLKKRNETHFAVAAHDCFNSEQFWDEMRSLQSLDMEPFTVYPELSSTYVFARSPKNEKEMVFVERVIFPRLTDFYTYDLMNGLHHGHAPSQCQGCGRYFLTTNGHIPKYCDGVAPQDNRYTCRQYGAMMHQKEQNKQHPAYRLFTTRTDTIRKHHQRGKISDDLRREALYLAGSYRDKALMDNDYAADGYARDMELEHIYAEAENRLK</sequence>
<keyword evidence="2" id="KW-1185">Reference proteome</keyword>
<accession>A0A810Q0K9</accession>
<evidence type="ECO:0000313" key="2">
    <source>
        <dbReference type="Proteomes" id="UP000681343"/>
    </source>
</evidence>
<organism evidence="1 2">
    <name type="scientific">Vescimonas fastidiosa</name>
    <dbReference type="NCBI Taxonomy" id="2714353"/>
    <lineage>
        <taxon>Bacteria</taxon>
        <taxon>Bacillati</taxon>
        <taxon>Bacillota</taxon>
        <taxon>Clostridia</taxon>
        <taxon>Eubacteriales</taxon>
        <taxon>Oscillospiraceae</taxon>
        <taxon>Vescimonas</taxon>
    </lineage>
</organism>
<dbReference type="Proteomes" id="UP000681343">
    <property type="component" value="Chromosome"/>
</dbReference>
<dbReference type="InterPro" id="IPR045722">
    <property type="entry name" value="DUF6076"/>
</dbReference>
<evidence type="ECO:0000313" key="1">
    <source>
        <dbReference type="EMBL" id="BCK78283.1"/>
    </source>
</evidence>
<name>A0A810Q0K9_9FIRM</name>
<protein>
    <submittedName>
        <fullName evidence="1">Uncharacterized protein</fullName>
    </submittedName>
</protein>
<reference evidence="1" key="1">
    <citation type="submission" date="2020-09" db="EMBL/GenBank/DDBJ databases">
        <title>New species isolated from human feces.</title>
        <authorList>
            <person name="Kitahara M."/>
            <person name="Shigeno Y."/>
            <person name="Shime M."/>
            <person name="Matsumoto Y."/>
            <person name="Nakamura S."/>
            <person name="Motooka D."/>
            <person name="Fukuoka S."/>
            <person name="Nishikawa H."/>
            <person name="Benno Y."/>
        </authorList>
    </citation>
    <scope>NUCLEOTIDE SEQUENCE</scope>
    <source>
        <strain evidence="1">MM35</strain>
    </source>
</reference>
<dbReference type="AlphaFoldDB" id="A0A810Q0K9"/>
<dbReference type="EMBL" id="AP023415">
    <property type="protein sequence ID" value="BCK78283.1"/>
    <property type="molecule type" value="Genomic_DNA"/>
</dbReference>
<dbReference type="Pfam" id="PF19553">
    <property type="entry name" value="DUF6076"/>
    <property type="match status" value="1"/>
</dbReference>
<dbReference type="KEGG" id="vfa:MM35RIKEN_04750"/>
<proteinExistence type="predicted"/>